<evidence type="ECO:0000256" key="1">
    <source>
        <dbReference type="ARBA" id="ARBA00004222"/>
    </source>
</evidence>
<dbReference type="SUPFAM" id="SSF48425">
    <property type="entry name" value="Sec7 domain"/>
    <property type="match status" value="1"/>
</dbReference>
<dbReference type="InterPro" id="IPR023394">
    <property type="entry name" value="Sec7_C_sf"/>
</dbReference>
<evidence type="ECO:0000256" key="4">
    <source>
        <dbReference type="ARBA" id="ARBA00023034"/>
    </source>
</evidence>
<comment type="caution">
    <text evidence="7">The sequence shown here is derived from an EMBL/GenBank/DDBJ whole genome shotgun (WGS) entry which is preliminary data.</text>
</comment>
<dbReference type="CDD" id="cd00171">
    <property type="entry name" value="Sec7"/>
    <property type="match status" value="1"/>
</dbReference>
<dbReference type="GO" id="GO:0005085">
    <property type="term" value="F:guanyl-nucleotide exchange factor activity"/>
    <property type="evidence" value="ECO:0007669"/>
    <property type="project" value="InterPro"/>
</dbReference>
<dbReference type="Pfam" id="PF23325">
    <property type="entry name" value="TPR_28"/>
    <property type="match status" value="1"/>
</dbReference>
<evidence type="ECO:0000313" key="8">
    <source>
        <dbReference type="Proteomes" id="UP001142055"/>
    </source>
</evidence>
<dbReference type="Gene3D" id="1.10.220.20">
    <property type="match status" value="1"/>
</dbReference>
<dbReference type="GO" id="GO:0016197">
    <property type="term" value="P:endosomal transport"/>
    <property type="evidence" value="ECO:0007669"/>
    <property type="project" value="UniProtKB-ARBA"/>
</dbReference>
<dbReference type="Gene3D" id="1.10.1000.11">
    <property type="entry name" value="Arf Nucleotide-binding Site Opener,domain 2"/>
    <property type="match status" value="1"/>
</dbReference>
<dbReference type="Pfam" id="PF12783">
    <property type="entry name" value="Sec7-like_HUS"/>
    <property type="match status" value="1"/>
</dbReference>
<evidence type="ECO:0000256" key="3">
    <source>
        <dbReference type="ARBA" id="ARBA00022448"/>
    </source>
</evidence>
<dbReference type="FunFam" id="1.10.1000.11:FF:000007">
    <property type="entry name" value="Golgi-specific brefeldin A-resistance guanine nucleotide exchange factor 1"/>
    <property type="match status" value="1"/>
</dbReference>
<dbReference type="InterPro" id="IPR000904">
    <property type="entry name" value="Sec7_dom"/>
</dbReference>
<dbReference type="InterPro" id="IPR035999">
    <property type="entry name" value="Sec7_dom_sf"/>
</dbReference>
<dbReference type="PROSITE" id="PS50190">
    <property type="entry name" value="SEC7"/>
    <property type="match status" value="1"/>
</dbReference>
<dbReference type="GO" id="GO:0005793">
    <property type="term" value="C:endoplasmic reticulum-Golgi intermediate compartment"/>
    <property type="evidence" value="ECO:0007669"/>
    <property type="project" value="UniProtKB-SubCell"/>
</dbReference>
<protein>
    <recommendedName>
        <fullName evidence="6">SEC7 domain-containing protein</fullName>
    </recommendedName>
</protein>
<feature type="region of interest" description="Disordered" evidence="5">
    <location>
        <begin position="1840"/>
        <end position="1862"/>
    </location>
</feature>
<organism evidence="7 8">
    <name type="scientific">Blomia tropicalis</name>
    <name type="common">Mite</name>
    <dbReference type="NCBI Taxonomy" id="40697"/>
    <lineage>
        <taxon>Eukaryota</taxon>
        <taxon>Metazoa</taxon>
        <taxon>Ecdysozoa</taxon>
        <taxon>Arthropoda</taxon>
        <taxon>Chelicerata</taxon>
        <taxon>Arachnida</taxon>
        <taxon>Acari</taxon>
        <taxon>Acariformes</taxon>
        <taxon>Sarcoptiformes</taxon>
        <taxon>Astigmata</taxon>
        <taxon>Glycyphagoidea</taxon>
        <taxon>Echimyopodidae</taxon>
        <taxon>Blomia</taxon>
    </lineage>
</organism>
<dbReference type="Pfam" id="PF01369">
    <property type="entry name" value="Sec7"/>
    <property type="match status" value="1"/>
</dbReference>
<dbReference type="Proteomes" id="UP001142055">
    <property type="component" value="Chromosome 3"/>
</dbReference>
<evidence type="ECO:0000313" key="7">
    <source>
        <dbReference type="EMBL" id="KAJ6216293.1"/>
    </source>
</evidence>
<keyword evidence="8" id="KW-1185">Reference proteome</keyword>
<evidence type="ECO:0000256" key="5">
    <source>
        <dbReference type="SAM" id="MobiDB-lite"/>
    </source>
</evidence>
<proteinExistence type="predicted"/>
<dbReference type="PANTHER" id="PTHR10663">
    <property type="entry name" value="GUANYL-NUCLEOTIDE EXCHANGE FACTOR"/>
    <property type="match status" value="1"/>
</dbReference>
<accession>A0A9Q0RI09</accession>
<dbReference type="EMBL" id="JAPWDV010000003">
    <property type="protein sequence ID" value="KAJ6216293.1"/>
    <property type="molecule type" value="Genomic_DNA"/>
</dbReference>
<keyword evidence="4" id="KW-0333">Golgi apparatus</keyword>
<gene>
    <name evidence="7" type="ORF">RDWZM_007450</name>
</gene>
<evidence type="ECO:0000256" key="2">
    <source>
        <dbReference type="ARBA" id="ARBA00004399"/>
    </source>
</evidence>
<evidence type="ECO:0000259" key="6">
    <source>
        <dbReference type="PROSITE" id="PS50190"/>
    </source>
</evidence>
<dbReference type="InterPro" id="IPR056604">
    <property type="entry name" value="GBF1-like_TPR"/>
</dbReference>
<dbReference type="GO" id="GO:0010256">
    <property type="term" value="P:endomembrane system organization"/>
    <property type="evidence" value="ECO:0007669"/>
    <property type="project" value="UniProtKB-ARBA"/>
</dbReference>
<reference evidence="7" key="1">
    <citation type="submission" date="2022-12" db="EMBL/GenBank/DDBJ databases">
        <title>Genome assemblies of Blomia tropicalis.</title>
        <authorList>
            <person name="Cui Y."/>
        </authorList>
    </citation>
    <scope>NUCLEOTIDE SEQUENCE</scope>
    <source>
        <tissue evidence="7">Adult mites</tissue>
    </source>
</reference>
<sequence length="1862" mass="213504">MDLLLDSQMDEHERFMEKARVVIFGEASTLSTLFLKNNQRLTKSNYVQLSRLSSLILEDEDEIDVTDEYLVVDPLIKGLILLKSRLSKEKIILLDHSYIKPFCDVIVNKDVSGIITGLALQSVLKFLNYGFIKDDEMVRLIAESVIKARFVGSNSIDDEVVLLRMLFVFENLVLQPFYSLTNGLVCEIMQSCFGIAFDSRITELLRKSAIKCMTEMVRALFSRISHFDQDISDYNYFYQDKSNASFHKLNRMGRRFVQNKNSNKQIKINKEDLSDSDCNHKNYGLACIHELLSYLTSLINPLPDGQNTDSMIQVGLNLLIVIFETSVQDIGNKYCLLSVVKTDLCWNIMQLLQNEKNLNTFSNALRLAFIIFVNLRMHLKYQFEAFLLKLMDIVTTMNAPLEFRDICVENLLLLFRHINFLPHELFFNFDCDPYSSNVLEDLLSLFSKNCFNNSNNANINTSNVLNFTTLQMLSFEVLLSNLKSLHKVESCEDVTFTANPATMIVNISNIKDVFIERSLNEENIGIYNVLNSAKDIDNQIEIVVNSKEDCPVSDVENQSSTNLTNVTSNELDNFELLHNSNGTLNDIGIQSEQLDVSNSSTINKYCVTYLFPDNNPQLKKSEQIIEMKHRKVLLWQASERFNQKPSKGIEFLHENKLIANDDEIVAFLKNNPKLDKKMIGEYLSNKKNTAILSKFVQDFAFKDTRIDEALRLYLESFRLPGESPLISLVLEQFAHHWHESNNCPFVNEDAAFSLAYAIIMLNVDQHNSNVKRQTNPMTCDEFISNLRQVNGGKDFDKNMLREIYYVIKNNEIVMPAEQTGVVREKYLWKCLLKNSETKNGIYWYNEPKMINEKMLENFKENKERFTYLHLFNRPIFEISWGPTVSTLTLVFDKLNPDKQPTLSRRVLNHGFTSYSLLCANYGHLDDLIVNLSKFAIASNKITSKSELVAHCLFGITKEYANEMRTSWINIIELILFWYDNKLLDDGFEIEDFAIESKTIKFARRHSVKSSRPLIENPSQSTFFSSFYSYFANIQTEDGYYTNDGHRNVHNDGSNSNSSILAKRNEYCQALVLIIEESKFLHIDSLIELIKALINVQFCEEFDDDIEVFKLEILVKVILMNRDRLSIFWDFVNRHIIRLMKYCPQSQYLTERVISAIFRLAIRFTPRPDPLNEQIFLLIYQMLLSFDPFMIQRSVTAQALHSFVSHCNCYFSKNEEWALIFNLILAVAIGYYPTNKKLNSESNELDRRGYTSDSEVSTLSVETKSKMNASSSIGDLSKLSQNLNFLTNFSDNCFSVNYSYRILDVDAYEKCADILSLIITEYLPNSTKIFQTKTDLPYVINNFQISQMAVGALCKFVEASIKIQITPTRNPRETVIERTNNRKERQLNKSRLSRLTNAILSSSESDSEDEQQTTKEKHIVQQPKLSAVTENCSLKLLNLMHFFHINATTIVGDSVGSDILWNSIWCSLLQAISFFCCDCRRPVRTHAFTFLQRTLLLHDLNTLNAVQWESCFNKVLFPLLSKLLEPINMCDPIGMDETRMRTTNLLCKVFLQHLHPLLSLNTFTALWLTILDFMDKYIKAEMQTDLVKEAIPESLKNILLVMKTAGYFNDTLASITWNRINVFLPNLYDELMAPHVSLADNIEPNNSQASAITSNNDLVTKFVDSCPNDDQQSSHGEQISQNLSDLCNVAKESLLDSPLNEVQTEFNTAYGVPIGTQCTSIDQSMEAPIEVFDTLPSSQTSEQQLALNQTTNLCNTPQALPNVQMNYNIPSTFIDMESVYIYPEQDSNSLPKPILSFSHFQGNSYPGTIAQFHPDNNSPLSSYSHYASTIDKNSTIGENKTTSTTAYPWPSPNITDNNVPFNK</sequence>
<dbReference type="SMART" id="SM00222">
    <property type="entry name" value="Sec7"/>
    <property type="match status" value="1"/>
</dbReference>
<comment type="subcellular location">
    <subcellularLocation>
        <location evidence="2">Endoplasmic reticulum-Golgi intermediate compartment</location>
    </subcellularLocation>
    <subcellularLocation>
        <location evidence="1">Golgi apparatus</location>
        <location evidence="1">cis-Golgi network</location>
    </subcellularLocation>
</comment>
<name>A0A9Q0RI09_BLOTA</name>
<dbReference type="OMA" id="KIFSWRH"/>
<dbReference type="InterPro" id="IPR032691">
    <property type="entry name" value="Mon2/Sec7/BIG1-like_HUS"/>
</dbReference>
<keyword evidence="3" id="KW-0813">Transport</keyword>
<dbReference type="GO" id="GO:0005794">
    <property type="term" value="C:Golgi apparatus"/>
    <property type="evidence" value="ECO:0007669"/>
    <property type="project" value="UniProtKB-SubCell"/>
</dbReference>
<dbReference type="GO" id="GO:0032012">
    <property type="term" value="P:regulation of ARF protein signal transduction"/>
    <property type="evidence" value="ECO:0007669"/>
    <property type="project" value="InterPro"/>
</dbReference>
<feature type="domain" description="SEC7" evidence="6">
    <location>
        <begin position="623"/>
        <end position="810"/>
    </location>
</feature>
<dbReference type="PANTHER" id="PTHR10663:SF388">
    <property type="entry name" value="GOLGI-SPECIFIC BREFELDIN A-RESISTANCE GUANINE NUCLEOTIDE EXCHANGE FACTOR 1"/>
    <property type="match status" value="1"/>
</dbReference>